<keyword evidence="1" id="KW-1185">Reference proteome</keyword>
<dbReference type="GeneID" id="117564879"/>
<dbReference type="RefSeq" id="XP_034099717.2">
    <property type="nucleotide sequence ID" value="XM_034243826.2"/>
</dbReference>
<name>A0A6P8XML3_DROAB</name>
<evidence type="ECO:0000313" key="2">
    <source>
        <dbReference type="RefSeq" id="XP_034099717.2"/>
    </source>
</evidence>
<reference evidence="2" key="1">
    <citation type="submission" date="2025-08" db="UniProtKB">
        <authorList>
            <consortium name="RefSeq"/>
        </authorList>
    </citation>
    <scope>IDENTIFICATION</scope>
    <source>
        <strain evidence="2">15112-1751.03</strain>
        <tissue evidence="2">Whole Adult</tissue>
    </source>
</reference>
<accession>A0A6P8XML3</accession>
<sequence>MSTQSKDVWKMTQPEKEQEFKRRYNLLMPIKSNIDTGVCRDTFLQKLFKEVDLPDYEKFPSELSSDSTSTPEMIYTWPSRYSASMTLSGILNHQSTSQFRSVSSRHLLHPRPTLYGSSLLLSIVSGSTRLYEELLESLKRSSLYFMFSRAINRFRIMGRISVDWGQIDLHSLPYDLFGWSLDGYFKRCALPDSVYLDVLQMNYSEEMLNWVKLSVDINEIVRYYKFFYTQIFLDRGYERMMSAIWDQQQLIDFGIELDKTLTSTKKAFESVIENSRKIANAWWGRHRAKVIKDCKKRHTEIQLRIPIEWRYVRDYFAALTKMQIQKDRQPIEALLKQRKDLEEEMQNNQNTTTQVAFVYAMIIENYGARLNIFNTKLANDSAEWDNQNVIMRIQVNKVKDEQRMREVEIEFMQRRVKEVQELLSAQRETLLDALIVPKVENPKRRAKKVEGNRRLQSFKRRGLKSTSIRSSSN</sequence>
<proteinExistence type="predicted"/>
<dbReference type="OrthoDB" id="7914571at2759"/>
<dbReference type="AlphaFoldDB" id="A0A6P8XML3"/>
<dbReference type="Proteomes" id="UP000515160">
    <property type="component" value="Chromosome 2L"/>
</dbReference>
<evidence type="ECO:0000313" key="1">
    <source>
        <dbReference type="Proteomes" id="UP000515160"/>
    </source>
</evidence>
<protein>
    <submittedName>
        <fullName evidence="2">Uncharacterized protein LOC117564879</fullName>
    </submittedName>
</protein>
<organism evidence="1 2">
    <name type="scientific">Drosophila albomicans</name>
    <name type="common">Fruit fly</name>
    <dbReference type="NCBI Taxonomy" id="7291"/>
    <lineage>
        <taxon>Eukaryota</taxon>
        <taxon>Metazoa</taxon>
        <taxon>Ecdysozoa</taxon>
        <taxon>Arthropoda</taxon>
        <taxon>Hexapoda</taxon>
        <taxon>Insecta</taxon>
        <taxon>Pterygota</taxon>
        <taxon>Neoptera</taxon>
        <taxon>Endopterygota</taxon>
        <taxon>Diptera</taxon>
        <taxon>Brachycera</taxon>
        <taxon>Muscomorpha</taxon>
        <taxon>Ephydroidea</taxon>
        <taxon>Drosophilidae</taxon>
        <taxon>Drosophila</taxon>
    </lineage>
</organism>
<gene>
    <name evidence="2" type="primary">LOC117564879</name>
</gene>